<evidence type="ECO:0000256" key="1">
    <source>
        <dbReference type="SAM" id="SignalP"/>
    </source>
</evidence>
<feature type="chain" id="PRO_5004975875" evidence="1">
    <location>
        <begin position="17"/>
        <end position="202"/>
    </location>
</feature>
<keyword evidence="1" id="KW-0732">Signal</keyword>
<organism evidence="2 3">
    <name type="scientific">Reticulomyxa filosa</name>
    <dbReference type="NCBI Taxonomy" id="46433"/>
    <lineage>
        <taxon>Eukaryota</taxon>
        <taxon>Sar</taxon>
        <taxon>Rhizaria</taxon>
        <taxon>Retaria</taxon>
        <taxon>Foraminifera</taxon>
        <taxon>Monothalamids</taxon>
        <taxon>Reticulomyxidae</taxon>
        <taxon>Reticulomyxa</taxon>
    </lineage>
</organism>
<keyword evidence="3" id="KW-1185">Reference proteome</keyword>
<evidence type="ECO:0000313" key="2">
    <source>
        <dbReference type="EMBL" id="ETO31177.1"/>
    </source>
</evidence>
<dbReference type="EMBL" id="ASPP01005102">
    <property type="protein sequence ID" value="ETO31177.1"/>
    <property type="molecule type" value="Genomic_DNA"/>
</dbReference>
<feature type="signal peptide" evidence="1">
    <location>
        <begin position="1"/>
        <end position="16"/>
    </location>
</feature>
<comment type="caution">
    <text evidence="2">The sequence shown here is derived from an EMBL/GenBank/DDBJ whole genome shotgun (WGS) entry which is preliminary data.</text>
</comment>
<accession>X6P0W4</accession>
<reference evidence="2 3" key="1">
    <citation type="journal article" date="2013" name="Curr. Biol.">
        <title>The Genome of the Foraminiferan Reticulomyxa filosa.</title>
        <authorList>
            <person name="Glockner G."/>
            <person name="Hulsmann N."/>
            <person name="Schleicher M."/>
            <person name="Noegel A.A."/>
            <person name="Eichinger L."/>
            <person name="Gallinger C."/>
            <person name="Pawlowski J."/>
            <person name="Sierra R."/>
            <person name="Euteneuer U."/>
            <person name="Pillet L."/>
            <person name="Moustafa A."/>
            <person name="Platzer M."/>
            <person name="Groth M."/>
            <person name="Szafranski K."/>
            <person name="Schliwa M."/>
        </authorList>
    </citation>
    <scope>NUCLEOTIDE SEQUENCE [LARGE SCALE GENOMIC DNA]</scope>
</reference>
<gene>
    <name evidence="2" type="ORF">RFI_05944</name>
</gene>
<dbReference type="AlphaFoldDB" id="X6P0W4"/>
<sequence>MLRKLLLIVSLLSTLGKSNNRLEVNANFQQDVSRLAECVTYSGLKTNWSEVATCSCSFKLLTLDKQKILRDNANFQQDMSSLAKCVTHSGLRTNWNGVAMCACSFNERWCEQMAEKVSELKNDPLPNELAKQNLNDYQNLYFCLFCIFVLCIFLLCRSYSLLKLIFNWIGLSFCLTNTYVFDFAISNKQLWSCNKNLIKKRK</sequence>
<evidence type="ECO:0000313" key="3">
    <source>
        <dbReference type="Proteomes" id="UP000023152"/>
    </source>
</evidence>
<dbReference type="Proteomes" id="UP000023152">
    <property type="component" value="Unassembled WGS sequence"/>
</dbReference>
<proteinExistence type="predicted"/>
<name>X6P0W4_RETFI</name>
<protein>
    <submittedName>
        <fullName evidence="2">Uncharacterized protein</fullName>
    </submittedName>
</protein>